<dbReference type="Gene3D" id="3.30.750.140">
    <property type="match status" value="1"/>
</dbReference>
<keyword evidence="4" id="KW-0966">Cell projection</keyword>
<dbReference type="RefSeq" id="WP_069665791.1">
    <property type="nucleotide sequence ID" value="NZ_JAPFIM010000021.1"/>
</dbReference>
<feature type="compositionally biased region" description="Basic and acidic residues" evidence="1">
    <location>
        <begin position="44"/>
        <end position="56"/>
    </location>
</feature>
<dbReference type="Pfam" id="PF02120">
    <property type="entry name" value="Flg_hook"/>
    <property type="match status" value="1"/>
</dbReference>
<gene>
    <name evidence="4" type="ORF">AZ468_01445</name>
    <name evidence="3" type="ORF">OPW20_10880</name>
</gene>
<dbReference type="PANTHER" id="PTHR37533">
    <property type="entry name" value="FLAGELLAR HOOK-LENGTH CONTROL PROTEIN"/>
    <property type="match status" value="1"/>
</dbReference>
<feature type="region of interest" description="Disordered" evidence="1">
    <location>
        <begin position="1"/>
        <end position="176"/>
    </location>
</feature>
<evidence type="ECO:0000259" key="2">
    <source>
        <dbReference type="Pfam" id="PF02120"/>
    </source>
</evidence>
<proteinExistence type="predicted"/>
<feature type="compositionally biased region" description="Polar residues" evidence="1">
    <location>
        <begin position="197"/>
        <end position="224"/>
    </location>
</feature>
<accession>A0A178JE92</accession>
<feature type="region of interest" description="Disordered" evidence="1">
    <location>
        <begin position="190"/>
        <end position="224"/>
    </location>
</feature>
<reference evidence="3" key="2">
    <citation type="submission" date="2022-11" db="EMBL/GenBank/DDBJ databases">
        <title>Role of the vibriolysin VemA secreted by the emergent pathogen Vibrio europaeus in the colonization of Manila clam mucus.</title>
        <authorList>
            <person name="Martinez C."/>
            <person name="Rodriguez S."/>
            <person name="Vences A."/>
            <person name="Barja J.L."/>
            <person name="Toranzo A.E."/>
            <person name="Dubert J."/>
        </authorList>
    </citation>
    <scope>NUCLEOTIDE SEQUENCE</scope>
    <source>
        <strain evidence="3">3454</strain>
    </source>
</reference>
<feature type="compositionally biased region" description="Polar residues" evidence="1">
    <location>
        <begin position="1"/>
        <end position="12"/>
    </location>
</feature>
<keyword evidence="6" id="KW-1185">Reference proteome</keyword>
<feature type="domain" description="Flagellar hook-length control protein-like C-terminal" evidence="2">
    <location>
        <begin position="557"/>
        <end position="640"/>
    </location>
</feature>
<dbReference type="Proteomes" id="UP000094761">
    <property type="component" value="Unassembled WGS sequence"/>
</dbReference>
<dbReference type="InterPro" id="IPR038610">
    <property type="entry name" value="FliK-like_C_sf"/>
</dbReference>
<feature type="compositionally biased region" description="Polar residues" evidence="1">
    <location>
        <begin position="285"/>
        <end position="297"/>
    </location>
</feature>
<dbReference type="Proteomes" id="UP001150001">
    <property type="component" value="Unassembled WGS sequence"/>
</dbReference>
<feature type="compositionally biased region" description="Low complexity" evidence="1">
    <location>
        <begin position="629"/>
        <end position="640"/>
    </location>
</feature>
<keyword evidence="4" id="KW-0969">Cilium</keyword>
<feature type="region of interest" description="Disordered" evidence="1">
    <location>
        <begin position="242"/>
        <end position="297"/>
    </location>
</feature>
<name>A0A178JE92_9VIBR</name>
<dbReference type="OrthoDB" id="1792985at2"/>
<evidence type="ECO:0000313" key="6">
    <source>
        <dbReference type="Proteomes" id="UP001150001"/>
    </source>
</evidence>
<evidence type="ECO:0000313" key="5">
    <source>
        <dbReference type="Proteomes" id="UP000094761"/>
    </source>
</evidence>
<feature type="compositionally biased region" description="Acidic residues" evidence="1">
    <location>
        <begin position="62"/>
        <end position="71"/>
    </location>
</feature>
<dbReference type="EMBL" id="LUAX01000001">
    <property type="protein sequence ID" value="OAM99808.1"/>
    <property type="molecule type" value="Genomic_DNA"/>
</dbReference>
<dbReference type="CDD" id="cd17470">
    <property type="entry name" value="T3SS_Flik_C"/>
    <property type="match status" value="1"/>
</dbReference>
<evidence type="ECO:0000313" key="3">
    <source>
        <dbReference type="EMBL" id="MDC5740574.1"/>
    </source>
</evidence>
<sequence>MNINLSSVSESPKVTKATAEGGDATSESSESGGFFSKLTALIKGEGESESKVDKSQTKVSAEGEEVSVDGESETKSVKVAATESQSADELLESEDSSSAKSEKVASQGEVSESAKPTVSDKEVVQASSQSAEKIVSDNDEVLQRLDHSNKALQPKDGKALPQDNSEQQVVADKSVQGGEEVAAVGAAKLTSELDETAPQQVNSMQKPANTESEATQAVKPQSQERVVVKSAEGEEVVVPVSAERFVQQSSEQKNDELTEQQSNPKAPASVAGAAAVTQDDVVESASKQATPQVKSEHLQASNIVSAENNAQVVSDIEHTEGSDSEVVEGVALAAGATVLGGTAVVAGSGAEKATDGASTVAVQVPSGAQSLAAAGESQTESDIDPSMAAATVAAGAIPWAASVEGQAKDDVAIKADTMPKAQQAPVAQSVHQAIVSQQSQAQLAQATQQQGVVPTMPTELAAAQMQQMAASPNAAMVQDQAMLKAVMGAKAAGTLGQVAANKDGAQQGTESNTGFAQQLAQASGQQGMGTLGQARAEQAAQAPLQLNRELAGEQVAERVQMMMSKNLKNIDIRLDPPELGRMQIRMHMNGDAATVHFTVANQQARDVIEQSMPRLREMLAQQGVQLGDSSVQQQASGQQQRRYADNGQGNNGQGNSNQGFSGEENLEPDINLDLNVAAKRDGISYYA</sequence>
<dbReference type="AlphaFoldDB" id="A0A178JE92"/>
<protein>
    <submittedName>
        <fullName evidence="4">Flagellar hook-length control protein FliK</fullName>
    </submittedName>
</protein>
<dbReference type="InterPro" id="IPR052563">
    <property type="entry name" value="FliK"/>
</dbReference>
<dbReference type="PANTHER" id="PTHR37533:SF2">
    <property type="entry name" value="FLAGELLAR HOOK-LENGTH CONTROL PROTEIN"/>
    <property type="match status" value="1"/>
</dbReference>
<feature type="region of interest" description="Disordered" evidence="1">
    <location>
        <begin position="625"/>
        <end position="666"/>
    </location>
</feature>
<evidence type="ECO:0000256" key="1">
    <source>
        <dbReference type="SAM" id="MobiDB-lite"/>
    </source>
</evidence>
<feature type="compositionally biased region" description="Basic and acidic residues" evidence="1">
    <location>
        <begin position="141"/>
        <end position="158"/>
    </location>
</feature>
<organism evidence="4 5">
    <name type="scientific">Vibrio europaeus</name>
    <dbReference type="NCBI Taxonomy" id="300876"/>
    <lineage>
        <taxon>Bacteria</taxon>
        <taxon>Pseudomonadati</taxon>
        <taxon>Pseudomonadota</taxon>
        <taxon>Gammaproteobacteria</taxon>
        <taxon>Vibrionales</taxon>
        <taxon>Vibrionaceae</taxon>
        <taxon>Vibrio</taxon>
        <taxon>Vibrio oreintalis group</taxon>
    </lineage>
</organism>
<feature type="compositionally biased region" description="Low complexity" evidence="1">
    <location>
        <begin position="266"/>
        <end position="275"/>
    </location>
</feature>
<dbReference type="GeneID" id="78074337"/>
<feature type="compositionally biased region" description="Low complexity" evidence="1">
    <location>
        <begin position="96"/>
        <end position="107"/>
    </location>
</feature>
<dbReference type="InterPro" id="IPR021136">
    <property type="entry name" value="Flagellar_hook_control-like_C"/>
</dbReference>
<keyword evidence="4" id="KW-0282">Flagellum</keyword>
<evidence type="ECO:0000313" key="4">
    <source>
        <dbReference type="EMBL" id="OAM99808.1"/>
    </source>
</evidence>
<dbReference type="EMBL" id="JAPFIT010000013">
    <property type="protein sequence ID" value="MDC5740574.1"/>
    <property type="molecule type" value="Genomic_DNA"/>
</dbReference>
<feature type="compositionally biased region" description="Low complexity" evidence="1">
    <location>
        <begin position="26"/>
        <end position="36"/>
    </location>
</feature>
<comment type="caution">
    <text evidence="4">The sequence shown here is derived from an EMBL/GenBank/DDBJ whole genome shotgun (WGS) entry which is preliminary data.</text>
</comment>
<reference evidence="4 5" key="1">
    <citation type="submission" date="2016-03" db="EMBL/GenBank/DDBJ databases">
        <title>Draft genome sequence of the Vibrio tubiashii subs. europaeus.</title>
        <authorList>
            <person name="Spinard E."/>
            <person name="Dubert J."/>
            <person name="Nelson D.R."/>
            <person name="Barja J.L."/>
        </authorList>
    </citation>
    <scope>NUCLEOTIDE SEQUENCE [LARGE SCALE GENOMIC DNA]</scope>
    <source>
        <strain evidence="5">PP-638</strain>
        <strain evidence="4">PP2-638</strain>
    </source>
</reference>